<organism evidence="1 2">
    <name type="scientific">Bifidobacterium tsurumiense</name>
    <dbReference type="NCBI Taxonomy" id="356829"/>
    <lineage>
        <taxon>Bacteria</taxon>
        <taxon>Bacillati</taxon>
        <taxon>Actinomycetota</taxon>
        <taxon>Actinomycetes</taxon>
        <taxon>Bifidobacteriales</taxon>
        <taxon>Bifidobacteriaceae</taxon>
        <taxon>Bifidobacterium</taxon>
    </lineage>
</organism>
<dbReference type="PANTHER" id="PTHR30146">
    <property type="entry name" value="LACI-RELATED TRANSCRIPTIONAL REPRESSOR"/>
    <property type="match status" value="1"/>
</dbReference>
<reference evidence="1 2" key="1">
    <citation type="submission" date="2014-03" db="EMBL/GenBank/DDBJ databases">
        <title>Genomics of Bifidobacteria.</title>
        <authorList>
            <person name="Ventura M."/>
            <person name="Milani C."/>
            <person name="Lugli G.A."/>
        </authorList>
    </citation>
    <scope>NUCLEOTIDE SEQUENCE [LARGE SCALE GENOMIC DNA]</scope>
    <source>
        <strain evidence="1 2">JCM 13495</strain>
    </source>
</reference>
<dbReference type="OrthoDB" id="3510266at2"/>
<dbReference type="GO" id="GO:0000976">
    <property type="term" value="F:transcription cis-regulatory region binding"/>
    <property type="evidence" value="ECO:0007669"/>
    <property type="project" value="TreeGrafter"/>
</dbReference>
<gene>
    <name evidence="1" type="ORF">BITS_1452</name>
</gene>
<dbReference type="STRING" id="356829.BITS_1452"/>
<dbReference type="SMART" id="SM00354">
    <property type="entry name" value="HTH_LACI"/>
    <property type="match status" value="1"/>
</dbReference>
<sequence length="337" mass="36696">MMRASIQAVAAEAGVSVSTVSRTFTKPDLVLPETRAKVEAAARKLDFQISRSAAALKSGQTMRVALLSGGNIASWFNANVFAGLDSILHPAGYDIAVYAMSTAEQRRDFFTSLPVRRNVDAVIACSFNLDPDEVRRLSHMKVPIIGVNIPSTEGFDATVSIDDEQAMHMIADHLRSLGHRHIAYAGTASDPSSNMRFSADARLQGLMSACSAEPALRLDSIIIDDENPVNAVMNRLISTNTAPTALCCQSDDLALPLLYRLKQYGRDVPQSLSLVGFDDIPMSQQVGLTTIRQNPYGLGEYAAQQVLSCISGTMNDDERHSTYPVQLMLRETTMLLR</sequence>
<dbReference type="Proteomes" id="UP000029080">
    <property type="component" value="Unassembled WGS sequence"/>
</dbReference>
<dbReference type="SUPFAM" id="SSF47413">
    <property type="entry name" value="lambda repressor-like DNA-binding domains"/>
    <property type="match status" value="1"/>
</dbReference>
<dbReference type="EMBL" id="JGZU01000017">
    <property type="protein sequence ID" value="KFJ04932.1"/>
    <property type="molecule type" value="Genomic_DNA"/>
</dbReference>
<dbReference type="Pfam" id="PF00356">
    <property type="entry name" value="LacI"/>
    <property type="match status" value="1"/>
</dbReference>
<dbReference type="eggNOG" id="COG1609">
    <property type="taxonomic scope" value="Bacteria"/>
</dbReference>
<accession>A0A087EAY1</accession>
<protein>
    <submittedName>
        <fullName evidence="1">Transcriptional regulator, LacI family</fullName>
    </submittedName>
</protein>
<dbReference type="InterPro" id="IPR010982">
    <property type="entry name" value="Lambda_DNA-bd_dom_sf"/>
</dbReference>
<name>A0A087EAY1_9BIFI</name>
<dbReference type="PROSITE" id="PS50932">
    <property type="entry name" value="HTH_LACI_2"/>
    <property type="match status" value="1"/>
</dbReference>
<evidence type="ECO:0000313" key="2">
    <source>
        <dbReference type="Proteomes" id="UP000029080"/>
    </source>
</evidence>
<dbReference type="InterPro" id="IPR046335">
    <property type="entry name" value="LacI/GalR-like_sensor"/>
</dbReference>
<dbReference type="GO" id="GO:0003700">
    <property type="term" value="F:DNA-binding transcription factor activity"/>
    <property type="evidence" value="ECO:0007669"/>
    <property type="project" value="TreeGrafter"/>
</dbReference>
<dbReference type="InterPro" id="IPR000843">
    <property type="entry name" value="HTH_LacI"/>
</dbReference>
<comment type="caution">
    <text evidence="1">The sequence shown here is derived from an EMBL/GenBank/DDBJ whole genome shotgun (WGS) entry which is preliminary data.</text>
</comment>
<dbReference type="InterPro" id="IPR028082">
    <property type="entry name" value="Peripla_BP_I"/>
</dbReference>
<dbReference type="AlphaFoldDB" id="A0A087EAY1"/>
<dbReference type="PANTHER" id="PTHR30146:SF138">
    <property type="entry name" value="TRANSCRIPTIONAL REGULATORY PROTEIN"/>
    <property type="match status" value="1"/>
</dbReference>
<dbReference type="CDD" id="cd01392">
    <property type="entry name" value="HTH_LacI"/>
    <property type="match status" value="1"/>
</dbReference>
<dbReference type="Gene3D" id="1.10.260.40">
    <property type="entry name" value="lambda repressor-like DNA-binding domains"/>
    <property type="match status" value="1"/>
</dbReference>
<dbReference type="Gene3D" id="3.40.50.2300">
    <property type="match status" value="2"/>
</dbReference>
<dbReference type="Pfam" id="PF13377">
    <property type="entry name" value="Peripla_BP_3"/>
    <property type="match status" value="1"/>
</dbReference>
<keyword evidence="2" id="KW-1185">Reference proteome</keyword>
<dbReference type="SUPFAM" id="SSF53822">
    <property type="entry name" value="Periplasmic binding protein-like I"/>
    <property type="match status" value="1"/>
</dbReference>
<dbReference type="RefSeq" id="WP_026642462.1">
    <property type="nucleotide sequence ID" value="NZ_JAXEUP010000066.1"/>
</dbReference>
<dbReference type="CDD" id="cd06267">
    <property type="entry name" value="PBP1_LacI_sugar_binding-like"/>
    <property type="match status" value="1"/>
</dbReference>
<evidence type="ECO:0000313" key="1">
    <source>
        <dbReference type="EMBL" id="KFJ04932.1"/>
    </source>
</evidence>
<proteinExistence type="predicted"/>